<protein>
    <recommendedName>
        <fullName evidence="3">PadR family transcriptional regulator</fullName>
    </recommendedName>
</protein>
<dbReference type="Proteomes" id="UP001595748">
    <property type="component" value="Unassembled WGS sequence"/>
</dbReference>
<dbReference type="InterPro" id="IPR036390">
    <property type="entry name" value="WH_DNA-bd_sf"/>
</dbReference>
<accession>A0ABV8A9I6</accession>
<comment type="caution">
    <text evidence="1">The sequence shown here is derived from an EMBL/GenBank/DDBJ whole genome shotgun (WGS) entry which is preliminary data.</text>
</comment>
<proteinExistence type="predicted"/>
<dbReference type="SUPFAM" id="SSF46785">
    <property type="entry name" value="Winged helix' DNA-binding domain"/>
    <property type="match status" value="1"/>
</dbReference>
<dbReference type="RefSeq" id="WP_380080200.1">
    <property type="nucleotide sequence ID" value="NZ_JBHRZF010000189.1"/>
</dbReference>
<dbReference type="Gene3D" id="1.10.10.10">
    <property type="entry name" value="Winged helix-like DNA-binding domain superfamily/Winged helix DNA-binding domain"/>
    <property type="match status" value="1"/>
</dbReference>
<evidence type="ECO:0008006" key="3">
    <source>
        <dbReference type="Google" id="ProtNLM"/>
    </source>
</evidence>
<name>A0ABV8A9I6_9DEIO</name>
<keyword evidence="2" id="KW-1185">Reference proteome</keyword>
<reference evidence="2" key="1">
    <citation type="journal article" date="2019" name="Int. J. Syst. Evol. Microbiol.">
        <title>The Global Catalogue of Microorganisms (GCM) 10K type strain sequencing project: providing services to taxonomists for standard genome sequencing and annotation.</title>
        <authorList>
            <consortium name="The Broad Institute Genomics Platform"/>
            <consortium name="The Broad Institute Genome Sequencing Center for Infectious Disease"/>
            <person name="Wu L."/>
            <person name="Ma J."/>
        </authorList>
    </citation>
    <scope>NUCLEOTIDE SEQUENCE [LARGE SCALE GENOMIC DNA]</scope>
    <source>
        <strain evidence="2">CCTCC AB 2013263</strain>
    </source>
</reference>
<sequence>MHDLRLVRELYHDLDGDHYGRNLAQVTGMSLTATYTALRKLERLGWIAGRDEDIDPQTEGRQPRRLYHLTKNGIEQYHDIVRSITPTTGGLPA</sequence>
<dbReference type="EMBL" id="JBHRZF010000189">
    <property type="protein sequence ID" value="MFC3862378.1"/>
    <property type="molecule type" value="Genomic_DNA"/>
</dbReference>
<dbReference type="InterPro" id="IPR036388">
    <property type="entry name" value="WH-like_DNA-bd_sf"/>
</dbReference>
<gene>
    <name evidence="1" type="ORF">ACFOPQ_16570</name>
</gene>
<evidence type="ECO:0000313" key="1">
    <source>
        <dbReference type="EMBL" id="MFC3862378.1"/>
    </source>
</evidence>
<evidence type="ECO:0000313" key="2">
    <source>
        <dbReference type="Proteomes" id="UP001595748"/>
    </source>
</evidence>
<organism evidence="1 2">
    <name type="scientific">Deinococcus antarcticus</name>
    <dbReference type="NCBI Taxonomy" id="1298767"/>
    <lineage>
        <taxon>Bacteria</taxon>
        <taxon>Thermotogati</taxon>
        <taxon>Deinococcota</taxon>
        <taxon>Deinococci</taxon>
        <taxon>Deinococcales</taxon>
        <taxon>Deinococcaceae</taxon>
        <taxon>Deinococcus</taxon>
    </lineage>
</organism>